<organism evidence="1 2">
    <name type="scientific">Cucumis melo var. makuwa</name>
    <name type="common">Oriental melon</name>
    <dbReference type="NCBI Taxonomy" id="1194695"/>
    <lineage>
        <taxon>Eukaryota</taxon>
        <taxon>Viridiplantae</taxon>
        <taxon>Streptophyta</taxon>
        <taxon>Embryophyta</taxon>
        <taxon>Tracheophyta</taxon>
        <taxon>Spermatophyta</taxon>
        <taxon>Magnoliopsida</taxon>
        <taxon>eudicotyledons</taxon>
        <taxon>Gunneridae</taxon>
        <taxon>Pentapetalae</taxon>
        <taxon>rosids</taxon>
        <taxon>fabids</taxon>
        <taxon>Cucurbitales</taxon>
        <taxon>Cucurbitaceae</taxon>
        <taxon>Benincaseae</taxon>
        <taxon>Cucumis</taxon>
    </lineage>
</organism>
<dbReference type="Gene3D" id="3.30.70.270">
    <property type="match status" value="2"/>
</dbReference>
<comment type="caution">
    <text evidence="1">The sequence shown here is derived from an EMBL/GenBank/DDBJ whole genome shotgun (WGS) entry which is preliminary data.</text>
</comment>
<name>A0A5D3D553_CUCMM</name>
<dbReference type="AlphaFoldDB" id="A0A5D3D553"/>
<dbReference type="EMBL" id="SSTD01007548">
    <property type="protein sequence ID" value="TYK18675.1"/>
    <property type="molecule type" value="Genomic_DNA"/>
</dbReference>
<dbReference type="Gene3D" id="3.10.10.10">
    <property type="entry name" value="HIV Type 1 Reverse Transcriptase, subunit A, domain 1"/>
    <property type="match status" value="1"/>
</dbReference>
<dbReference type="InterPro" id="IPR043128">
    <property type="entry name" value="Rev_trsase/Diguanyl_cyclase"/>
</dbReference>
<dbReference type="SUPFAM" id="SSF56672">
    <property type="entry name" value="DNA/RNA polymerases"/>
    <property type="match status" value="1"/>
</dbReference>
<sequence>MHRTYSDQWTVMVDKRREKYWATLNFISEKLVKKLVIPTKETTEYGVILGSGTTIQGKGVCEALEVQLKDWTVKEDFLPLELGDVFEWPERLPLKRDIEHQIHLKKGTDPINVRPYRYGYYKKEEMEKLVKEMLASGVVRPNTSPFSSPVLLVKKKDASWCFCVDYRAVNNSTIPDKFPIPVVEELFDELCGASLFSKIDLKSSKNEADHVKHMGVVLSVLRKHELYANKKKCSFTQHKIEYLGHVISGGVEVNPKKKSR</sequence>
<dbReference type="PANTHER" id="PTHR24559:SF450">
    <property type="entry name" value="RNA-DIRECTED DNA POLYMERASE HOMOLOG"/>
    <property type="match status" value="1"/>
</dbReference>
<protein>
    <submittedName>
        <fullName evidence="1">Uncharacterized protein</fullName>
    </submittedName>
</protein>
<dbReference type="InterPro" id="IPR043502">
    <property type="entry name" value="DNA/RNA_pol_sf"/>
</dbReference>
<reference evidence="1 2" key="1">
    <citation type="submission" date="2019-08" db="EMBL/GenBank/DDBJ databases">
        <title>Draft genome sequences of two oriental melons (Cucumis melo L. var makuwa).</title>
        <authorList>
            <person name="Kwon S.-Y."/>
        </authorList>
    </citation>
    <scope>NUCLEOTIDE SEQUENCE [LARGE SCALE GENOMIC DNA]</scope>
    <source>
        <strain evidence="2">cv. Chang Bougi</strain>
        <tissue evidence="1">Leaf</tissue>
    </source>
</reference>
<dbReference type="PANTHER" id="PTHR24559">
    <property type="entry name" value="TRANSPOSON TY3-I GAG-POL POLYPROTEIN"/>
    <property type="match status" value="1"/>
</dbReference>
<dbReference type="CDD" id="cd01647">
    <property type="entry name" value="RT_LTR"/>
    <property type="match status" value="1"/>
</dbReference>
<evidence type="ECO:0000313" key="2">
    <source>
        <dbReference type="Proteomes" id="UP000321947"/>
    </source>
</evidence>
<dbReference type="CDD" id="cd00303">
    <property type="entry name" value="retropepsin_like"/>
    <property type="match status" value="1"/>
</dbReference>
<proteinExistence type="predicted"/>
<gene>
    <name evidence="1" type="ORF">E5676_scaffold481G00120</name>
</gene>
<dbReference type="InterPro" id="IPR053134">
    <property type="entry name" value="RNA-dir_DNA_polymerase"/>
</dbReference>
<accession>A0A5D3D553</accession>
<evidence type="ECO:0000313" key="1">
    <source>
        <dbReference type="EMBL" id="TYK18675.1"/>
    </source>
</evidence>
<dbReference type="Proteomes" id="UP000321947">
    <property type="component" value="Unassembled WGS sequence"/>
</dbReference>